<dbReference type="Gene3D" id="3.30.200.20">
    <property type="entry name" value="Phosphorylase Kinase, domain 1"/>
    <property type="match status" value="1"/>
</dbReference>
<dbReference type="Pfam" id="PF07714">
    <property type="entry name" value="PK_Tyr_Ser-Thr"/>
    <property type="match status" value="2"/>
</dbReference>
<dbReference type="EMBL" id="LBMM01001284">
    <property type="protein sequence ID" value="KMQ96578.1"/>
    <property type="molecule type" value="Genomic_DNA"/>
</dbReference>
<accession>A0A0J7L1W5</accession>
<comment type="caution">
    <text evidence="4">The sequence shown here is derived from an EMBL/GenBank/DDBJ whole genome shotgun (WGS) entry which is preliminary data.</text>
</comment>
<dbReference type="Proteomes" id="UP000036403">
    <property type="component" value="Unassembled WGS sequence"/>
</dbReference>
<dbReference type="PANTHER" id="PTHR24416:SF579">
    <property type="entry name" value="DISCOIDIN DOMAIN-CONTAINING RECEPTOR 2-LIKE PROTEIN"/>
    <property type="match status" value="1"/>
</dbReference>
<evidence type="ECO:0000313" key="4">
    <source>
        <dbReference type="EMBL" id="KMQ96578.1"/>
    </source>
</evidence>
<organism evidence="4 5">
    <name type="scientific">Lasius niger</name>
    <name type="common">Black garden ant</name>
    <dbReference type="NCBI Taxonomy" id="67767"/>
    <lineage>
        <taxon>Eukaryota</taxon>
        <taxon>Metazoa</taxon>
        <taxon>Ecdysozoa</taxon>
        <taxon>Arthropoda</taxon>
        <taxon>Hexapoda</taxon>
        <taxon>Insecta</taxon>
        <taxon>Pterygota</taxon>
        <taxon>Neoptera</taxon>
        <taxon>Endopterygota</taxon>
        <taxon>Hymenoptera</taxon>
        <taxon>Apocrita</taxon>
        <taxon>Aculeata</taxon>
        <taxon>Formicoidea</taxon>
        <taxon>Formicidae</taxon>
        <taxon>Formicinae</taxon>
        <taxon>Lasius</taxon>
        <taxon>Lasius</taxon>
    </lineage>
</organism>
<dbReference type="Gene3D" id="1.10.510.10">
    <property type="entry name" value="Transferase(Phosphotransferase) domain 1"/>
    <property type="match status" value="1"/>
</dbReference>
<dbReference type="GO" id="GO:0046872">
    <property type="term" value="F:metal ion binding"/>
    <property type="evidence" value="ECO:0007669"/>
    <property type="project" value="UniProtKB-KW"/>
</dbReference>
<feature type="binding site" evidence="2">
    <location>
        <position position="109"/>
    </location>
    <ligand>
        <name>Mg(2+)</name>
        <dbReference type="ChEBI" id="CHEBI:18420"/>
    </ligand>
</feature>
<dbReference type="GO" id="GO:0043235">
    <property type="term" value="C:receptor complex"/>
    <property type="evidence" value="ECO:0007669"/>
    <property type="project" value="TreeGrafter"/>
</dbReference>
<dbReference type="STRING" id="67767.A0A0J7L1W5"/>
<evidence type="ECO:0000313" key="5">
    <source>
        <dbReference type="Proteomes" id="UP000036403"/>
    </source>
</evidence>
<dbReference type="PaxDb" id="67767-A0A0J7L1W5"/>
<dbReference type="InterPro" id="IPR011009">
    <property type="entry name" value="Kinase-like_dom_sf"/>
</dbReference>
<name>A0A0J7L1W5_LASNI</name>
<dbReference type="InterPro" id="IPR000719">
    <property type="entry name" value="Prot_kinase_dom"/>
</dbReference>
<dbReference type="PIRSF" id="PIRSF000615">
    <property type="entry name" value="TyrPK_CSF1-R"/>
    <property type="match status" value="1"/>
</dbReference>
<dbReference type="InterPro" id="IPR001245">
    <property type="entry name" value="Ser-Thr/Tyr_kinase_cat_dom"/>
</dbReference>
<dbReference type="GO" id="GO:0051897">
    <property type="term" value="P:positive regulation of phosphatidylinositol 3-kinase/protein kinase B signal transduction"/>
    <property type="evidence" value="ECO:0007669"/>
    <property type="project" value="TreeGrafter"/>
</dbReference>
<feature type="domain" description="Protein kinase" evidence="3">
    <location>
        <begin position="5"/>
        <end position="259"/>
    </location>
</feature>
<dbReference type="SUPFAM" id="SSF56112">
    <property type="entry name" value="Protein kinase-like (PK-like)"/>
    <property type="match status" value="1"/>
</dbReference>
<evidence type="ECO:0000256" key="2">
    <source>
        <dbReference type="PIRSR" id="PIRSR000615-3"/>
    </source>
</evidence>
<dbReference type="OrthoDB" id="6071166at2759"/>
<keyword evidence="2" id="KW-0460">Magnesium</keyword>
<feature type="binding site" evidence="2">
    <location>
        <position position="122"/>
    </location>
    <ligand>
        <name>Mg(2+)</name>
        <dbReference type="ChEBI" id="CHEBI:18420"/>
    </ligand>
</feature>
<feature type="binding site" evidence="1">
    <location>
        <position position="108"/>
    </location>
    <ligand>
        <name>ATP</name>
        <dbReference type="ChEBI" id="CHEBI:30616"/>
    </ligand>
</feature>
<sequence>MPIKVYVAEAEGIPEYGTTTTLGKRLVAVKFLLPEASEKEKLDFQRDVRILAALEDRNIARVLGACYREEPYCVVMEYLEHGDLCQFLKTHITAEDAHSMPIGVKTLRNCLVGKAYHIKISDFGTDNELYACDYYKVDGTMPLPVRWMAWESIFLGKYTTKSDVWSFAVTLWEILNLGRRVPYEHLSDEEVVQSLRQLHHAADCNNVNSEDNCKEDSRNVFDYLPRPTASSKDIYDLMLECWRREENERPTFREISLFLQRKNLGYAPTS</sequence>
<protein>
    <submittedName>
        <fullName evidence="4">Discoidin domain-containing receptor 2-like protein</fullName>
    </submittedName>
</protein>
<dbReference type="PANTHER" id="PTHR24416">
    <property type="entry name" value="TYROSINE-PROTEIN KINASE RECEPTOR"/>
    <property type="match status" value="1"/>
</dbReference>
<keyword evidence="1" id="KW-0547">Nucleotide-binding</keyword>
<evidence type="ECO:0000259" key="3">
    <source>
        <dbReference type="PROSITE" id="PS50011"/>
    </source>
</evidence>
<dbReference type="GO" id="GO:0005524">
    <property type="term" value="F:ATP binding"/>
    <property type="evidence" value="ECO:0007669"/>
    <property type="project" value="UniProtKB-KW"/>
</dbReference>
<gene>
    <name evidence="4" type="ORF">RF55_3124</name>
</gene>
<keyword evidence="1" id="KW-0067">ATP-binding</keyword>
<dbReference type="GO" id="GO:0005518">
    <property type="term" value="F:collagen binding"/>
    <property type="evidence" value="ECO:0007669"/>
    <property type="project" value="TreeGrafter"/>
</dbReference>
<dbReference type="GO" id="GO:0005886">
    <property type="term" value="C:plasma membrane"/>
    <property type="evidence" value="ECO:0007669"/>
    <property type="project" value="TreeGrafter"/>
</dbReference>
<dbReference type="GO" id="GO:0010976">
    <property type="term" value="P:positive regulation of neuron projection development"/>
    <property type="evidence" value="ECO:0007669"/>
    <property type="project" value="TreeGrafter"/>
</dbReference>
<dbReference type="AlphaFoldDB" id="A0A0J7L1W5"/>
<dbReference type="GO" id="GO:0038062">
    <property type="term" value="F:protein tyrosine kinase collagen receptor activity"/>
    <property type="evidence" value="ECO:0007669"/>
    <property type="project" value="TreeGrafter"/>
</dbReference>
<dbReference type="InterPro" id="IPR050122">
    <property type="entry name" value="RTK"/>
</dbReference>
<reference evidence="4 5" key="1">
    <citation type="submission" date="2015-04" db="EMBL/GenBank/DDBJ databases">
        <title>Lasius niger genome sequencing.</title>
        <authorList>
            <person name="Konorov E.A."/>
            <person name="Nikitin M.A."/>
            <person name="Kirill M.V."/>
            <person name="Chang P."/>
        </authorList>
    </citation>
    <scope>NUCLEOTIDE SEQUENCE [LARGE SCALE GENOMIC DNA]</scope>
    <source>
        <tissue evidence="4">Whole</tissue>
    </source>
</reference>
<evidence type="ECO:0000256" key="1">
    <source>
        <dbReference type="PIRSR" id="PIRSR000615-2"/>
    </source>
</evidence>
<dbReference type="PROSITE" id="PS50011">
    <property type="entry name" value="PROTEIN_KINASE_DOM"/>
    <property type="match status" value="1"/>
</dbReference>
<keyword evidence="2" id="KW-0479">Metal-binding</keyword>
<keyword evidence="5" id="KW-1185">Reference proteome</keyword>
<keyword evidence="4" id="KW-0675">Receptor</keyword>
<proteinExistence type="predicted"/>